<organism evidence="2 3">
    <name type="scientific">Trichoderma arundinaceum</name>
    <dbReference type="NCBI Taxonomy" id="490622"/>
    <lineage>
        <taxon>Eukaryota</taxon>
        <taxon>Fungi</taxon>
        <taxon>Dikarya</taxon>
        <taxon>Ascomycota</taxon>
        <taxon>Pezizomycotina</taxon>
        <taxon>Sordariomycetes</taxon>
        <taxon>Hypocreomycetidae</taxon>
        <taxon>Hypocreales</taxon>
        <taxon>Hypocreaceae</taxon>
        <taxon>Trichoderma</taxon>
    </lineage>
</organism>
<dbReference type="EMBL" id="PXOA01000380">
    <property type="protein sequence ID" value="RFU76102.1"/>
    <property type="molecule type" value="Genomic_DNA"/>
</dbReference>
<dbReference type="AlphaFoldDB" id="A0A395NJ22"/>
<gene>
    <name evidence="2" type="ORF">TARUN_6131</name>
</gene>
<evidence type="ECO:0000313" key="3">
    <source>
        <dbReference type="Proteomes" id="UP000266272"/>
    </source>
</evidence>
<feature type="compositionally biased region" description="Basic residues" evidence="1">
    <location>
        <begin position="145"/>
        <end position="154"/>
    </location>
</feature>
<keyword evidence="3" id="KW-1185">Reference proteome</keyword>
<feature type="region of interest" description="Disordered" evidence="1">
    <location>
        <begin position="145"/>
        <end position="173"/>
    </location>
</feature>
<dbReference type="Proteomes" id="UP000266272">
    <property type="component" value="Unassembled WGS sequence"/>
</dbReference>
<evidence type="ECO:0000256" key="1">
    <source>
        <dbReference type="SAM" id="MobiDB-lite"/>
    </source>
</evidence>
<accession>A0A395NJ22</accession>
<reference evidence="2 3" key="1">
    <citation type="journal article" date="2018" name="PLoS Pathog.">
        <title>Evolution of structural diversity of trichothecenes, a family of toxins produced by plant pathogenic and entomopathogenic fungi.</title>
        <authorList>
            <person name="Proctor R.H."/>
            <person name="McCormick S.P."/>
            <person name="Kim H.S."/>
            <person name="Cardoza R.E."/>
            <person name="Stanley A.M."/>
            <person name="Lindo L."/>
            <person name="Kelly A."/>
            <person name="Brown D.W."/>
            <person name="Lee T."/>
            <person name="Vaughan M.M."/>
            <person name="Alexander N.J."/>
            <person name="Busman M."/>
            <person name="Gutierrez S."/>
        </authorList>
    </citation>
    <scope>NUCLEOTIDE SEQUENCE [LARGE SCALE GENOMIC DNA]</scope>
    <source>
        <strain evidence="2 3">IBT 40837</strain>
    </source>
</reference>
<sequence length="269" mass="30526">MSIAYTTNDNNRKSSGNILVPRIQHQHVPRRMRHHHSLQPGPHHRLLRRHSASPKHWHFLISVFAPPLPPQPPKRSPPVPVHRRVPPFRSINVLDPKPFHRFPAPIQRLPVRHFKPPRDAPHRLDIPPLIRPHRHHICAALKHPRRTQPRRGSIHGHVPPQHELSGRKSSRSQFRLKGIGAPDQKGNMVARPLCRDVVAVALLQLRVSVHHVSRRVSSQIAPFPNDVVAVKRLDMGYDRVAAPFGCRLGNQGTRNGISGTKSAEVIRVP</sequence>
<protein>
    <submittedName>
        <fullName evidence="2">Uncharacterized protein</fullName>
    </submittedName>
</protein>
<name>A0A395NJ22_TRIAR</name>
<proteinExistence type="predicted"/>
<evidence type="ECO:0000313" key="2">
    <source>
        <dbReference type="EMBL" id="RFU76102.1"/>
    </source>
</evidence>
<comment type="caution">
    <text evidence="2">The sequence shown here is derived from an EMBL/GenBank/DDBJ whole genome shotgun (WGS) entry which is preliminary data.</text>
</comment>